<reference evidence="1 2" key="1">
    <citation type="journal article" date="2018" name="Biotechnol. Adv.">
        <title>Improved genomic resources and new bioinformatic workflow for the carcinogenic parasite Clonorchis sinensis: Biotechnological implications.</title>
        <authorList>
            <person name="Wang D."/>
            <person name="Korhonen P.K."/>
            <person name="Gasser R.B."/>
            <person name="Young N.D."/>
        </authorList>
    </citation>
    <scope>NUCLEOTIDE SEQUENCE [LARGE SCALE GENOMIC DNA]</scope>
    <source>
        <strain evidence="1">Cs-k2</strain>
    </source>
</reference>
<evidence type="ECO:0000313" key="1">
    <source>
        <dbReference type="EMBL" id="KAG5449412.1"/>
    </source>
</evidence>
<accession>A0A3R7GEM4</accession>
<organism evidence="1 2">
    <name type="scientific">Clonorchis sinensis</name>
    <name type="common">Chinese liver fluke</name>
    <dbReference type="NCBI Taxonomy" id="79923"/>
    <lineage>
        <taxon>Eukaryota</taxon>
        <taxon>Metazoa</taxon>
        <taxon>Spiralia</taxon>
        <taxon>Lophotrochozoa</taxon>
        <taxon>Platyhelminthes</taxon>
        <taxon>Trematoda</taxon>
        <taxon>Digenea</taxon>
        <taxon>Opisthorchiida</taxon>
        <taxon>Opisthorchiata</taxon>
        <taxon>Opisthorchiidae</taxon>
        <taxon>Clonorchis</taxon>
    </lineage>
</organism>
<reference evidence="1 2" key="2">
    <citation type="journal article" date="2021" name="Genomics">
        <title>High-quality reference genome for Clonorchis sinensis.</title>
        <authorList>
            <person name="Young N.D."/>
            <person name="Stroehlein A.J."/>
            <person name="Kinkar L."/>
            <person name="Wang T."/>
            <person name="Sohn W.M."/>
            <person name="Chang B.C.H."/>
            <person name="Kaur P."/>
            <person name="Weisz D."/>
            <person name="Dudchenko O."/>
            <person name="Aiden E.L."/>
            <person name="Korhonen P.K."/>
            <person name="Gasser R.B."/>
        </authorList>
    </citation>
    <scope>NUCLEOTIDE SEQUENCE [LARGE SCALE GENOMIC DNA]</scope>
    <source>
        <strain evidence="1">Cs-k2</strain>
    </source>
</reference>
<sequence length="160" mass="18107">MLSLMSLSSLARQRLFTKIIKRHDDKMTVKHTRDSKVRSGNLNTSRLLPTLSRTIFQHFIPNTHQLKQFKLLTTVRNFQSSFTFIGFRNCSTFSHTVILGASGHLRLLPVSTVINCDSYIFGDPPLNVTHKVAFLSILAPELMDSAIRLTNAAKQCPECF</sequence>
<name>A0A3R7GEM4_CLOSI</name>
<comment type="caution">
    <text evidence="1">The sequence shown here is derived from an EMBL/GenBank/DDBJ whole genome shotgun (WGS) entry which is preliminary data.</text>
</comment>
<dbReference type="InParanoid" id="A0A3R7GEM4"/>
<dbReference type="AlphaFoldDB" id="A0A3R7GEM4"/>
<evidence type="ECO:0000313" key="2">
    <source>
        <dbReference type="Proteomes" id="UP000286415"/>
    </source>
</evidence>
<proteinExistence type="predicted"/>
<feature type="non-terminal residue" evidence="1">
    <location>
        <position position="160"/>
    </location>
</feature>
<gene>
    <name evidence="1" type="ORF">CSKR_107569</name>
</gene>
<dbReference type="Proteomes" id="UP000286415">
    <property type="component" value="Unassembled WGS sequence"/>
</dbReference>
<protein>
    <submittedName>
        <fullName evidence="1">Uncharacterized protein</fullName>
    </submittedName>
</protein>
<dbReference type="EMBL" id="NIRI02000042">
    <property type="protein sequence ID" value="KAG5449412.1"/>
    <property type="molecule type" value="Genomic_DNA"/>
</dbReference>
<keyword evidence="2" id="KW-1185">Reference proteome</keyword>